<dbReference type="AlphaFoldDB" id="A0A5C6XPR9"/>
<evidence type="ECO:0000313" key="2">
    <source>
        <dbReference type="Proteomes" id="UP000321046"/>
    </source>
</evidence>
<gene>
    <name evidence="1" type="ORF">FRC96_06545</name>
</gene>
<protein>
    <submittedName>
        <fullName evidence="1">Uncharacterized protein</fullName>
    </submittedName>
</protein>
<sequence length="276" mass="30216">MSTKPPQRSSGSVIIALVVAAAGLVMALVFPRSDAPALPAEVAAVVAEHPAPILLVTHHVAYRALRTHPDLASRPVALLSSWPPSSLVLSYRDDSERFADAGMTRVSGQDGWAIWEPAKLNALPIFDLARVETLDAQGQATPCPRDDAGFARCGEPDWMRPGPRQVEVDGERVTCNWAHPLPGRTLRIAYPEMPTRDDQGRTLTLLTGLRDSSVGTGVPVEVSVTWGEAQLHHTHRDRRGWQALPLPDDADTAALTLDIFATNPGRRHFCYRFEYR</sequence>
<dbReference type="RefSeq" id="WP_146973706.1">
    <property type="nucleotide sequence ID" value="NZ_VOSL01000028.1"/>
</dbReference>
<name>A0A5C6XPR9_9DELT</name>
<comment type="caution">
    <text evidence="1">The sequence shown here is derived from an EMBL/GenBank/DDBJ whole genome shotgun (WGS) entry which is preliminary data.</text>
</comment>
<dbReference type="Proteomes" id="UP000321046">
    <property type="component" value="Unassembled WGS sequence"/>
</dbReference>
<organism evidence="1 2">
    <name type="scientific">Lujinxingia vulgaris</name>
    <dbReference type="NCBI Taxonomy" id="2600176"/>
    <lineage>
        <taxon>Bacteria</taxon>
        <taxon>Deltaproteobacteria</taxon>
        <taxon>Bradymonadales</taxon>
        <taxon>Lujinxingiaceae</taxon>
        <taxon>Lujinxingia</taxon>
    </lineage>
</organism>
<accession>A0A5C6XPR9</accession>
<evidence type="ECO:0000313" key="1">
    <source>
        <dbReference type="EMBL" id="TXD39676.1"/>
    </source>
</evidence>
<reference evidence="1 2" key="1">
    <citation type="submission" date="2019-08" db="EMBL/GenBank/DDBJ databases">
        <title>Bradymonadales sp. TMQ2.</title>
        <authorList>
            <person name="Liang Q."/>
        </authorList>
    </citation>
    <scope>NUCLEOTIDE SEQUENCE [LARGE SCALE GENOMIC DNA]</scope>
    <source>
        <strain evidence="1 2">TMQ2</strain>
    </source>
</reference>
<dbReference type="EMBL" id="VOSL01000028">
    <property type="protein sequence ID" value="TXD39676.1"/>
    <property type="molecule type" value="Genomic_DNA"/>
</dbReference>
<proteinExistence type="predicted"/>
<dbReference type="OrthoDB" id="5514038at2"/>